<evidence type="ECO:0000313" key="2">
    <source>
        <dbReference type="Proteomes" id="UP000250043"/>
    </source>
</evidence>
<reference evidence="1 2" key="1">
    <citation type="submission" date="2016-07" db="EMBL/GenBank/DDBJ databases">
        <title>Draft genome of the white-rot fungus Obba rivulosa 3A-2.</title>
        <authorList>
            <consortium name="DOE Joint Genome Institute"/>
            <person name="Miettinen O."/>
            <person name="Riley R."/>
            <person name="Acob R."/>
            <person name="Barry K."/>
            <person name="Cullen D."/>
            <person name="De Vries R."/>
            <person name="Hainaut M."/>
            <person name="Hatakka A."/>
            <person name="Henrissat B."/>
            <person name="Hilden K."/>
            <person name="Kuo R."/>
            <person name="Labutti K."/>
            <person name="Lipzen A."/>
            <person name="Makela M.R."/>
            <person name="Sandor L."/>
            <person name="Spatafora J.W."/>
            <person name="Grigoriev I.V."/>
            <person name="Hibbett D.S."/>
        </authorList>
    </citation>
    <scope>NUCLEOTIDE SEQUENCE [LARGE SCALE GENOMIC DNA]</scope>
    <source>
        <strain evidence="1 2">3A-2</strain>
    </source>
</reference>
<sequence length="284" mass="31794">MSLQDVFTATYRKARAVRPLARVTKSKLQRFCMDISLVALSVRTSYLFDAFALPSSHSTQRLEGTLTTLIMALREEISVFKNVLLVHEPASDQLFVLNMGLLRQRLLEPDRTLEHASTDKCQWIRFVRASENPTLLPFAPPQVLEILRNLSVFTEDPIPPYLTLTSQEPLDASALVPLAAFLLEYPIAYVPQSIGQSGYLTNVPLDVYECTLVWSDHATELSHGAHLMLKFSCPCAIGDVDKDVCPPSLVQHITRRFGERLTGVGFSGKLAVRHYTETLPRIAL</sequence>
<protein>
    <submittedName>
        <fullName evidence="1">Uncharacterized protein</fullName>
    </submittedName>
</protein>
<proteinExistence type="predicted"/>
<dbReference type="Proteomes" id="UP000250043">
    <property type="component" value="Unassembled WGS sequence"/>
</dbReference>
<evidence type="ECO:0000313" key="1">
    <source>
        <dbReference type="EMBL" id="OCH91199.1"/>
    </source>
</evidence>
<keyword evidence="2" id="KW-1185">Reference proteome</keyword>
<organism evidence="1 2">
    <name type="scientific">Obba rivulosa</name>
    <dbReference type="NCBI Taxonomy" id="1052685"/>
    <lineage>
        <taxon>Eukaryota</taxon>
        <taxon>Fungi</taxon>
        <taxon>Dikarya</taxon>
        <taxon>Basidiomycota</taxon>
        <taxon>Agaricomycotina</taxon>
        <taxon>Agaricomycetes</taxon>
        <taxon>Polyporales</taxon>
        <taxon>Gelatoporiaceae</taxon>
        <taxon>Obba</taxon>
    </lineage>
</organism>
<accession>A0A8E2AZP3</accession>
<dbReference type="OrthoDB" id="3267419at2759"/>
<name>A0A8E2AZP3_9APHY</name>
<dbReference type="EMBL" id="KV722389">
    <property type="protein sequence ID" value="OCH91199.1"/>
    <property type="molecule type" value="Genomic_DNA"/>
</dbReference>
<gene>
    <name evidence="1" type="ORF">OBBRIDRAFT_542773</name>
</gene>
<dbReference type="AlphaFoldDB" id="A0A8E2AZP3"/>